<dbReference type="InterPro" id="IPR016193">
    <property type="entry name" value="Cytidine_deaminase-like"/>
</dbReference>
<evidence type="ECO:0000256" key="2">
    <source>
        <dbReference type="ARBA" id="ARBA00022801"/>
    </source>
</evidence>
<keyword evidence="1" id="KW-0545">Nucleotide biosynthesis</keyword>
<dbReference type="GO" id="GO:0005737">
    <property type="term" value="C:cytoplasm"/>
    <property type="evidence" value="ECO:0007669"/>
    <property type="project" value="TreeGrafter"/>
</dbReference>
<dbReference type="GO" id="GO:0004132">
    <property type="term" value="F:dCMP deaminase activity"/>
    <property type="evidence" value="ECO:0007669"/>
    <property type="project" value="TreeGrafter"/>
</dbReference>
<name>C5LQZ7_PERM5</name>
<dbReference type="EC" id="3.5.4.12" evidence="3"/>
<dbReference type="InterPro" id="IPR008978">
    <property type="entry name" value="HSP20-like_chaperone"/>
</dbReference>
<protein>
    <recommendedName>
        <fullName evidence="4">dCMP deaminase</fullName>
        <ecNumber evidence="3">3.5.4.12</ecNumber>
    </recommendedName>
    <alternativeName>
        <fullName evidence="4">dCMP deaminase</fullName>
    </alternativeName>
</protein>
<evidence type="ECO:0000256" key="4">
    <source>
        <dbReference type="ARBA" id="ARBA00041763"/>
    </source>
</evidence>
<feature type="region of interest" description="Disordered" evidence="5">
    <location>
        <begin position="1"/>
        <end position="42"/>
    </location>
</feature>
<dbReference type="Pfam" id="PF00383">
    <property type="entry name" value="dCMP_cyt_deam_1"/>
    <property type="match status" value="1"/>
</dbReference>
<evidence type="ECO:0000259" key="6">
    <source>
        <dbReference type="PROSITE" id="PS51747"/>
    </source>
</evidence>
<sequence length="365" mass="41011">MSSSSSSPESESPYKAVPVGNSSSSMSSEESDAMKRLDSKLRKSLTEKGDKSYYYAHSRDFHVPPDAKVVTGPGLITGGQPELIARSLSPEPRNVMKKRTVKQYSWFDDEEKVKVYTEDPQLLAALEDDSVEVHSKFTATGFDLWADAADGWRVILSIPTLNAEIVPEGCKHRVSRGKRVQFEKHFRLSRNTIETDCQITVISLQLFSKGSSAPRSDYLQWDDYFMSVAFLTAMRSKDRESRGGVVIVNDQNRIVAVGYNGMPRGIADKDLPWASHHEDKAQEKHMYMCHATINAIMNKNQHSVRDCRIYATAFPCCECAKFISPSMQAGRLMFSLAGISMVPMKLKRDELVVEYKGQNELNNTK</sequence>
<dbReference type="Gene3D" id="2.60.40.790">
    <property type="match status" value="1"/>
</dbReference>
<dbReference type="InParanoid" id="C5LQZ7"/>
<evidence type="ECO:0000256" key="5">
    <source>
        <dbReference type="SAM" id="MobiDB-lite"/>
    </source>
</evidence>
<dbReference type="Gene3D" id="3.40.140.10">
    <property type="entry name" value="Cytidine Deaminase, domain 2"/>
    <property type="match status" value="1"/>
</dbReference>
<evidence type="ECO:0000313" key="8">
    <source>
        <dbReference type="Proteomes" id="UP000007800"/>
    </source>
</evidence>
<dbReference type="PANTHER" id="PTHR11086:SF18">
    <property type="entry name" value="DEOXYCYTIDYLATE DEAMINASE"/>
    <property type="match status" value="1"/>
</dbReference>
<dbReference type="RefSeq" id="XP_002768164.1">
    <property type="nucleotide sequence ID" value="XM_002768118.1"/>
</dbReference>
<dbReference type="SUPFAM" id="SSF53927">
    <property type="entry name" value="Cytidine deaminase-like"/>
    <property type="match status" value="1"/>
</dbReference>
<dbReference type="EMBL" id="GG684654">
    <property type="protein sequence ID" value="EER00882.1"/>
    <property type="molecule type" value="Genomic_DNA"/>
</dbReference>
<reference evidence="7 8" key="1">
    <citation type="submission" date="2008-07" db="EMBL/GenBank/DDBJ databases">
        <authorList>
            <person name="El-Sayed N."/>
            <person name="Caler E."/>
            <person name="Inman J."/>
            <person name="Amedeo P."/>
            <person name="Hass B."/>
            <person name="Wortman J."/>
        </authorList>
    </citation>
    <scope>NUCLEOTIDE SEQUENCE [LARGE SCALE GENOMIC DNA]</scope>
    <source>
        <strain evidence="8">ATCC 50983 / TXsc</strain>
    </source>
</reference>
<evidence type="ECO:0000256" key="1">
    <source>
        <dbReference type="ARBA" id="ARBA00022727"/>
    </source>
</evidence>
<evidence type="ECO:0000256" key="3">
    <source>
        <dbReference type="ARBA" id="ARBA00038938"/>
    </source>
</evidence>
<keyword evidence="2" id="KW-0378">Hydrolase</keyword>
<dbReference type="InterPro" id="IPR002125">
    <property type="entry name" value="CMP_dCMP_dom"/>
</dbReference>
<accession>C5LQZ7</accession>
<feature type="compositionally biased region" description="Low complexity" evidence="5">
    <location>
        <begin position="1"/>
        <end position="13"/>
    </location>
</feature>
<gene>
    <name evidence="7" type="ORF">Pmar_PMAR002952</name>
</gene>
<organism evidence="8">
    <name type="scientific">Perkinsus marinus (strain ATCC 50983 / TXsc)</name>
    <dbReference type="NCBI Taxonomy" id="423536"/>
    <lineage>
        <taxon>Eukaryota</taxon>
        <taxon>Sar</taxon>
        <taxon>Alveolata</taxon>
        <taxon>Perkinsozoa</taxon>
        <taxon>Perkinsea</taxon>
        <taxon>Perkinsida</taxon>
        <taxon>Perkinsidae</taxon>
        <taxon>Perkinsus</taxon>
    </lineage>
</organism>
<keyword evidence="8" id="KW-1185">Reference proteome</keyword>
<dbReference type="PROSITE" id="PS51747">
    <property type="entry name" value="CYT_DCMP_DEAMINASES_2"/>
    <property type="match status" value="1"/>
</dbReference>
<dbReference type="OrthoDB" id="6710946at2759"/>
<feature type="domain" description="CMP/dCMP-type deaminase" evidence="6">
    <location>
        <begin position="220"/>
        <end position="349"/>
    </location>
</feature>
<dbReference type="InterPro" id="IPR015517">
    <property type="entry name" value="dCMP_deaminase-rel"/>
</dbReference>
<evidence type="ECO:0000313" key="7">
    <source>
        <dbReference type="EMBL" id="EER00882.1"/>
    </source>
</evidence>
<proteinExistence type="predicted"/>
<dbReference type="PANTHER" id="PTHR11086">
    <property type="entry name" value="DEOXYCYTIDYLATE DEAMINASE-RELATED"/>
    <property type="match status" value="1"/>
</dbReference>
<dbReference type="Proteomes" id="UP000007800">
    <property type="component" value="Unassembled WGS sequence"/>
</dbReference>
<feature type="compositionally biased region" description="Basic and acidic residues" evidence="5">
    <location>
        <begin position="32"/>
        <end position="42"/>
    </location>
</feature>
<dbReference type="GeneID" id="9044072"/>
<dbReference type="AlphaFoldDB" id="C5LQZ7"/>